<feature type="compositionally biased region" description="Low complexity" evidence="3">
    <location>
        <begin position="265"/>
        <end position="279"/>
    </location>
</feature>
<keyword evidence="2" id="KW-1015">Disulfide bond</keyword>
<feature type="region of interest" description="Disordered" evidence="3">
    <location>
        <begin position="701"/>
        <end position="722"/>
    </location>
</feature>
<feature type="region of interest" description="Disordered" evidence="3">
    <location>
        <begin position="528"/>
        <end position="555"/>
    </location>
</feature>
<feature type="region of interest" description="Disordered" evidence="3">
    <location>
        <begin position="334"/>
        <end position="373"/>
    </location>
</feature>
<dbReference type="InterPro" id="IPR036383">
    <property type="entry name" value="TSP1_rpt_sf"/>
</dbReference>
<dbReference type="Gene3D" id="2.20.100.10">
    <property type="entry name" value="Thrombospondin type-1 (TSP1) repeat"/>
    <property type="match status" value="1"/>
</dbReference>
<gene>
    <name evidence="5" type="ORF">Cvel_19452.t1.CR1</name>
</gene>
<feature type="region of interest" description="Disordered" evidence="3">
    <location>
        <begin position="436"/>
        <end position="474"/>
    </location>
</feature>
<feature type="compositionally biased region" description="Polar residues" evidence="3">
    <location>
        <begin position="337"/>
        <end position="359"/>
    </location>
</feature>
<dbReference type="PANTHER" id="PTHR22906:SF21">
    <property type="entry name" value="SEMA DOMAIN-CONTAINING PROTEIN"/>
    <property type="match status" value="1"/>
</dbReference>
<feature type="region of interest" description="Disordered" evidence="3">
    <location>
        <begin position="869"/>
        <end position="896"/>
    </location>
</feature>
<feature type="region of interest" description="Disordered" evidence="3">
    <location>
        <begin position="1171"/>
        <end position="1220"/>
    </location>
</feature>
<dbReference type="SMART" id="SM00209">
    <property type="entry name" value="TSP1"/>
    <property type="match status" value="3"/>
</dbReference>
<feature type="compositionally biased region" description="Basic and acidic residues" evidence="3">
    <location>
        <begin position="1191"/>
        <end position="1200"/>
    </location>
</feature>
<feature type="compositionally biased region" description="Acidic residues" evidence="3">
    <location>
        <begin position="529"/>
        <end position="538"/>
    </location>
</feature>
<organism evidence="5">
    <name type="scientific">Chromera velia CCMP2878</name>
    <dbReference type="NCBI Taxonomy" id="1169474"/>
    <lineage>
        <taxon>Eukaryota</taxon>
        <taxon>Sar</taxon>
        <taxon>Alveolata</taxon>
        <taxon>Colpodellida</taxon>
        <taxon>Chromeraceae</taxon>
        <taxon>Chromera</taxon>
    </lineage>
</organism>
<evidence type="ECO:0000256" key="1">
    <source>
        <dbReference type="ARBA" id="ARBA00022737"/>
    </source>
</evidence>
<feature type="transmembrane region" description="Helical" evidence="4">
    <location>
        <begin position="219"/>
        <end position="240"/>
    </location>
</feature>
<feature type="region of interest" description="Disordered" evidence="3">
    <location>
        <begin position="605"/>
        <end position="649"/>
    </location>
</feature>
<accession>A0A0K6S777</accession>
<evidence type="ECO:0008006" key="6">
    <source>
        <dbReference type="Google" id="ProtNLM"/>
    </source>
</evidence>
<feature type="region of interest" description="Disordered" evidence="3">
    <location>
        <begin position="100"/>
        <end position="119"/>
    </location>
</feature>
<dbReference type="InterPro" id="IPR052065">
    <property type="entry name" value="Compl_asym_regulator"/>
</dbReference>
<feature type="compositionally biased region" description="Polar residues" evidence="3">
    <location>
        <begin position="1175"/>
        <end position="1188"/>
    </location>
</feature>
<dbReference type="InterPro" id="IPR000884">
    <property type="entry name" value="TSP1_rpt"/>
</dbReference>
<keyword evidence="1" id="KW-0677">Repeat</keyword>
<dbReference type="PANTHER" id="PTHR22906">
    <property type="entry name" value="PROPERDIN"/>
    <property type="match status" value="1"/>
</dbReference>
<feature type="transmembrane region" description="Helical" evidence="4">
    <location>
        <begin position="186"/>
        <end position="212"/>
    </location>
</feature>
<name>A0A0K6S777_9ALVE</name>
<feature type="compositionally biased region" description="Basic and acidic residues" evidence="3">
    <location>
        <begin position="707"/>
        <end position="717"/>
    </location>
</feature>
<evidence type="ECO:0000313" key="5">
    <source>
        <dbReference type="EMBL" id="CUC09387.1"/>
    </source>
</evidence>
<proteinExistence type="predicted"/>
<reference evidence="5" key="1">
    <citation type="submission" date="2014-11" db="EMBL/GenBank/DDBJ databases">
        <title>Molecular phylogeny of cliff fern family Woodsiaceae with morphological implications.</title>
        <authorList>
            <person name="Shao Y.-Z."/>
            <person name="Wei R."/>
            <person name="Zhang X.-C."/>
        </authorList>
    </citation>
    <scope>NUCLEOTIDE SEQUENCE</scope>
</reference>
<feature type="region of interest" description="Disordered" evidence="3">
    <location>
        <begin position="1"/>
        <end position="65"/>
    </location>
</feature>
<feature type="region of interest" description="Disordered" evidence="3">
    <location>
        <begin position="1443"/>
        <end position="1473"/>
    </location>
</feature>
<feature type="region of interest" description="Disordered" evidence="3">
    <location>
        <begin position="256"/>
        <end position="293"/>
    </location>
</feature>
<feature type="compositionally biased region" description="Low complexity" evidence="3">
    <location>
        <begin position="39"/>
        <end position="53"/>
    </location>
</feature>
<dbReference type="SUPFAM" id="SSF82895">
    <property type="entry name" value="TSP-1 type 1 repeat"/>
    <property type="match status" value="1"/>
</dbReference>
<feature type="transmembrane region" description="Helical" evidence="4">
    <location>
        <begin position="152"/>
        <end position="180"/>
    </location>
</feature>
<protein>
    <recommendedName>
        <fullName evidence="6">Spondin domain-containing protein</fullName>
    </recommendedName>
</protein>
<evidence type="ECO:0000256" key="3">
    <source>
        <dbReference type="SAM" id="MobiDB-lite"/>
    </source>
</evidence>
<keyword evidence="4" id="KW-1133">Transmembrane helix</keyword>
<dbReference type="EMBL" id="CDMZ01000748">
    <property type="protein sequence ID" value="CUC09387.1"/>
    <property type="molecule type" value="Genomic_DNA"/>
</dbReference>
<evidence type="ECO:0000256" key="2">
    <source>
        <dbReference type="ARBA" id="ARBA00023157"/>
    </source>
</evidence>
<sequence>MPPKRVYLSDRKQRQLSLSAGSEKSNSKQTEASEDSEPSVRSALTSSVSSSLRNQRAQPPLQEERWSFSRAYESKRAAPKERKLVDRRIDPVLWGHNGAQPEATLGDEEKEGFKKKRGKKARREAMEIGSGAGREREALETITQRYRRRQRLLFEIAVLLFCFGFLIWLTFITFCPMALFRCPGQHLFTVVVAAWALLLGCVGLSLPLTFAASRGFGKVVGVMVAMISVLLCLGILRALVPSFRDLPVLPVSCNDASDSKGNPLSGTATKATSGPSSSSGDGGEAEMDGWIDSQEGTSKKREYVLKTPEDIQKILAGLSGQDESAHKTEATVYHLSPSKNSPSATSASPHNRRLQTTVQNDEETGRGETSHQPFFSLPQTALIFRIRREGISTFRFLTLSFWVTVRKPSGETQANPPTNILSLSCSSVGFHPTPHRFISSASESDSPSPPSTSTLSALEISTSPDPVENPPADTEALPPFLEIFFDPHPRLKVVTLASDGSRNPPLIGDLRSSSQWFHVMLSLSILSEDSTEDEEAEGDTQAHMEGSQEDVNKGGSRVKGSLRLFVNGSLRDEMEGIEMARPCSDSLLVFGDQTAVLRRKKGEWGAEGGVDKNQSSRIVEKDEDGGKEEEAEEEYESEEGGPVVSLGFPSGGRRSALESVAALQVSSLPFSFGETVSLVLGLEDEKDDSGENGRCWDVFDSLQTGHEGGEGEGDKETSSGSASIASLPLVRLGLASEKRLEMKEVQKGPWSSWTSCGASRCGDESINRGERKRSREVDLQKAAQVSGLPFSLLSSICPSALVKTEERKPCEFTPCKDSEWGEWSLCSSVCRQSRRRHVKRWTSSSIYPLSSLLEHRGCGPRRCVEDLDREGDLSVSSEGEERDPEGVSEAIESKKNDAKTRIHVQMATSRRPVARGFTFLTFLHIDKEARRLSLSHQHRGCFLSFFEDTRRTHTTEKEEDTLIDETPAHAVPGGRTSISLCWAPFPTLMVRALGSSLKVESAGDGLLSCLSSWCLFGVTVEALGPFMALTVHMNGETVWADILSGRTADAKEFFPSDGLSVVGAAVPLVEEVSDSGGDEVIRPLRYLSAVRPRFFSRRLSPGEIFGVWMEEACGGNRTENATEWSRREAELMGDLFDFRLEGGHPRLPTGNRTQARACACGWRSFCEPEEANLPGDQNQGGERGQTSNEEQQIKKEKEKSMTVAEEAQEAQTNGDGDRGIGVEEETSVAEGDLNGEAGEEMQLSASAEEGPPWERQPSSVHTGESAMVEEFEVSNFVWGEWGACSVSCGRGERRRDLRNARGGMGTEEAAGGGETKGRLLKVDVMSCNNFLCETLEEAPTELEKDAIACEEGLEGRLATGGDGVRSCLPSFCPFFLEKREGLLLSSFEEAWCRRGCCALRRGEVGLGGMLLPPCVLAGAPPCRLPYPKPQEASSHASLDLVQTETPQDDADAPLPHPDDENSGGSSQGEAKGELEAGRGDLACDEVSCTLWPSEGKRERHEMGPRCDMQETCMTLDQTLRLSWPASFFLDMASYLTVVLSGERALKPLTIGLTYQQERIANQVPPQTGPDTDDDFRPQCPEIACQCEAWCIMQCWKLLNGRSDYLDDEKRAFAESVNDCRCLRDRLDDWLACDWRHWKPYIVYEPDKYKVLPAMCEWTKPPYISIRYGFMNC</sequence>
<evidence type="ECO:0000256" key="4">
    <source>
        <dbReference type="SAM" id="Phobius"/>
    </source>
</evidence>
<dbReference type="VEuPathDB" id="CryptoDB:Cvel_19452"/>
<keyword evidence="4" id="KW-0812">Transmembrane</keyword>
<keyword evidence="4" id="KW-0472">Membrane</keyword>
<dbReference type="PROSITE" id="PS50092">
    <property type="entry name" value="TSP1"/>
    <property type="match status" value="2"/>
</dbReference>
<feature type="compositionally biased region" description="Low complexity" evidence="3">
    <location>
        <begin position="439"/>
        <end position="459"/>
    </location>
</feature>
<feature type="compositionally biased region" description="Acidic residues" evidence="3">
    <location>
        <begin position="621"/>
        <end position="639"/>
    </location>
</feature>
<feature type="compositionally biased region" description="Polar residues" evidence="3">
    <location>
        <begin position="15"/>
        <end position="30"/>
    </location>
</feature>
<feature type="region of interest" description="Disordered" evidence="3">
    <location>
        <begin position="1242"/>
        <end position="1264"/>
    </location>
</feature>